<dbReference type="EMBL" id="CP126101">
    <property type="protein sequence ID" value="WHY52310.1"/>
    <property type="molecule type" value="Genomic_DNA"/>
</dbReference>
<comment type="subunit">
    <text evidence="3">Homodimer.</text>
</comment>
<dbReference type="Gene3D" id="2.60.120.10">
    <property type="entry name" value="Jelly Rolls"/>
    <property type="match status" value="1"/>
</dbReference>
<dbReference type="PANTHER" id="PTHR21047">
    <property type="entry name" value="DTDP-6-DEOXY-D-GLUCOSE-3,5 EPIMERASE"/>
    <property type="match status" value="1"/>
</dbReference>
<dbReference type="GO" id="GO:0000271">
    <property type="term" value="P:polysaccharide biosynthetic process"/>
    <property type="evidence" value="ECO:0007669"/>
    <property type="project" value="TreeGrafter"/>
</dbReference>
<comment type="similarity">
    <text evidence="3">Belongs to the dTDP-4-dehydrorhamnose 3,5-epimerase family.</text>
</comment>
<dbReference type="Proteomes" id="UP001178322">
    <property type="component" value="Chromosome"/>
</dbReference>
<sequence length="187" mass="21703">MNFIKTKLKDAYILEPKVFGDHRGFFMETYNAKILDEQGFSFNFIQDNHALSKESGVLRGLHYQLEPFAQTKLVRVTKGAVYDVILDIREGSPTYGQWEGFILSEDNKRQLLVPQGFAHGYCTLVENTEFLYKVDNYYSPEHDRGIAWNDPNLNIDWPTSNPILSDKDTKHLNLKDLESQFIYKGKE</sequence>
<feature type="active site" description="Proton acceptor" evidence="1">
    <location>
        <position position="62"/>
    </location>
</feature>
<dbReference type="RefSeq" id="WP_283870766.1">
    <property type="nucleotide sequence ID" value="NZ_CP126101.1"/>
</dbReference>
<dbReference type="CDD" id="cd00438">
    <property type="entry name" value="cupin_RmlC"/>
    <property type="match status" value="1"/>
</dbReference>
<evidence type="ECO:0000256" key="1">
    <source>
        <dbReference type="PIRSR" id="PIRSR600888-1"/>
    </source>
</evidence>
<dbReference type="InterPro" id="IPR000888">
    <property type="entry name" value="RmlC-like"/>
</dbReference>
<dbReference type="InterPro" id="IPR014710">
    <property type="entry name" value="RmlC-like_jellyroll"/>
</dbReference>
<dbReference type="SUPFAM" id="SSF51182">
    <property type="entry name" value="RmlC-like cupins"/>
    <property type="match status" value="1"/>
</dbReference>
<feature type="active site" description="Proton donor" evidence="1">
    <location>
        <position position="132"/>
    </location>
</feature>
<feature type="site" description="Participates in a stacking interaction with the thymidine ring of dTDP-4-oxo-6-deoxyglucose" evidence="2">
    <location>
        <position position="138"/>
    </location>
</feature>
<proteinExistence type="inferred from homology"/>
<name>A0AAX3WWR0_9BACI</name>
<evidence type="ECO:0000313" key="5">
    <source>
        <dbReference type="Proteomes" id="UP001178322"/>
    </source>
</evidence>
<dbReference type="AlphaFoldDB" id="A0AAX3WWR0"/>
<dbReference type="NCBIfam" id="TIGR01221">
    <property type="entry name" value="rmlC"/>
    <property type="match status" value="1"/>
</dbReference>
<accession>A0AAX3WWR0</accession>
<evidence type="ECO:0000313" key="4">
    <source>
        <dbReference type="EMBL" id="WHY52310.1"/>
    </source>
</evidence>
<comment type="pathway">
    <text evidence="3">Carbohydrate biosynthesis; dTDP-L-rhamnose biosynthesis.</text>
</comment>
<protein>
    <recommendedName>
        <fullName evidence="3">dTDP-4-dehydrorhamnose 3,5-epimerase</fullName>
        <ecNumber evidence="3">5.1.3.13</ecNumber>
    </recommendedName>
    <alternativeName>
        <fullName evidence="3">Thymidine diphospho-4-keto-rhamnose 3,5-epimerase</fullName>
    </alternativeName>
</protein>
<evidence type="ECO:0000256" key="3">
    <source>
        <dbReference type="RuleBase" id="RU364069"/>
    </source>
</evidence>
<organism evidence="4 5">
    <name type="scientific">Lysinibacillus pakistanensis</name>
    <dbReference type="NCBI Taxonomy" id="759811"/>
    <lineage>
        <taxon>Bacteria</taxon>
        <taxon>Bacillati</taxon>
        <taxon>Bacillota</taxon>
        <taxon>Bacilli</taxon>
        <taxon>Bacillales</taxon>
        <taxon>Bacillaceae</taxon>
        <taxon>Lysinibacillus</taxon>
    </lineage>
</organism>
<gene>
    <name evidence="4" type="primary">rfbC</name>
    <name evidence="4" type="ORF">QNH24_03475</name>
</gene>
<comment type="function">
    <text evidence="3">Catalyzes the epimerization of the C3' and C5'positions of dTDP-6-deoxy-D-xylo-4-hexulose, forming dTDP-6-deoxy-L-lyxo-4-hexulose.</text>
</comment>
<dbReference type="PANTHER" id="PTHR21047:SF2">
    <property type="entry name" value="THYMIDINE DIPHOSPHO-4-KETO-RHAMNOSE 3,5-EPIMERASE"/>
    <property type="match status" value="1"/>
</dbReference>
<reference evidence="4" key="1">
    <citation type="submission" date="2023-05" db="EMBL/GenBank/DDBJ databases">
        <title>Comparative genomics of Bacillaceae isolates and their secondary metabolite potential.</title>
        <authorList>
            <person name="Song L."/>
            <person name="Nielsen L.J."/>
            <person name="Mohite O."/>
            <person name="Xu X."/>
            <person name="Weber T."/>
            <person name="Kovacs A.T."/>
        </authorList>
    </citation>
    <scope>NUCLEOTIDE SEQUENCE</scope>
    <source>
        <strain evidence="4">LY1</strain>
    </source>
</reference>
<keyword evidence="3 4" id="KW-0413">Isomerase</keyword>
<dbReference type="InterPro" id="IPR011051">
    <property type="entry name" value="RmlC_Cupin_sf"/>
</dbReference>
<comment type="catalytic activity">
    <reaction evidence="3">
        <text>dTDP-4-dehydro-6-deoxy-alpha-D-glucose = dTDP-4-dehydro-beta-L-rhamnose</text>
        <dbReference type="Rhea" id="RHEA:16969"/>
        <dbReference type="ChEBI" id="CHEBI:57649"/>
        <dbReference type="ChEBI" id="CHEBI:62830"/>
        <dbReference type="EC" id="5.1.3.13"/>
    </reaction>
</comment>
<dbReference type="GO" id="GO:0005829">
    <property type="term" value="C:cytosol"/>
    <property type="evidence" value="ECO:0007669"/>
    <property type="project" value="TreeGrafter"/>
</dbReference>
<dbReference type="GO" id="GO:0019305">
    <property type="term" value="P:dTDP-rhamnose biosynthetic process"/>
    <property type="evidence" value="ECO:0007669"/>
    <property type="project" value="UniProtKB-UniRule"/>
</dbReference>
<evidence type="ECO:0000256" key="2">
    <source>
        <dbReference type="PIRSR" id="PIRSR600888-3"/>
    </source>
</evidence>
<dbReference type="Pfam" id="PF00908">
    <property type="entry name" value="dTDP_sugar_isom"/>
    <property type="match status" value="1"/>
</dbReference>
<dbReference type="GO" id="GO:0008830">
    <property type="term" value="F:dTDP-4-dehydrorhamnose 3,5-epimerase activity"/>
    <property type="evidence" value="ECO:0007669"/>
    <property type="project" value="UniProtKB-UniRule"/>
</dbReference>
<dbReference type="EC" id="5.1.3.13" evidence="3"/>